<organism evidence="2 3">
    <name type="scientific">Arachis hypogaea</name>
    <name type="common">Peanut</name>
    <dbReference type="NCBI Taxonomy" id="3818"/>
    <lineage>
        <taxon>Eukaryota</taxon>
        <taxon>Viridiplantae</taxon>
        <taxon>Streptophyta</taxon>
        <taxon>Embryophyta</taxon>
        <taxon>Tracheophyta</taxon>
        <taxon>Spermatophyta</taxon>
        <taxon>Magnoliopsida</taxon>
        <taxon>eudicotyledons</taxon>
        <taxon>Gunneridae</taxon>
        <taxon>Pentapetalae</taxon>
        <taxon>rosids</taxon>
        <taxon>fabids</taxon>
        <taxon>Fabales</taxon>
        <taxon>Fabaceae</taxon>
        <taxon>Papilionoideae</taxon>
        <taxon>50 kb inversion clade</taxon>
        <taxon>dalbergioids sensu lato</taxon>
        <taxon>Dalbergieae</taxon>
        <taxon>Pterocarpus clade</taxon>
        <taxon>Arachis</taxon>
    </lineage>
</organism>
<reference evidence="2 3" key="1">
    <citation type="submission" date="2020-01" db="EMBL/GenBank/DDBJ databases">
        <title>Genome sequence of Arachis hypogaea, cultivar Shitouqi.</title>
        <authorList>
            <person name="Zhuang W."/>
            <person name="Chen H."/>
            <person name="Varshney R."/>
            <person name="Wang D."/>
            <person name="Ming R."/>
        </authorList>
    </citation>
    <scope>NUCLEOTIDE SEQUENCE [LARGE SCALE GENOMIC DNA]</scope>
    <source>
        <tissue evidence="2">Young leaf</tissue>
    </source>
</reference>
<evidence type="ECO:0000313" key="3">
    <source>
        <dbReference type="Proteomes" id="UP000464620"/>
    </source>
</evidence>
<dbReference type="EMBL" id="CP031001">
    <property type="protein sequence ID" value="QHN80105.1"/>
    <property type="molecule type" value="Genomic_DNA"/>
</dbReference>
<dbReference type="Proteomes" id="UP000464620">
    <property type="component" value="Chromosome B09"/>
</dbReference>
<evidence type="ECO:0000313" key="2">
    <source>
        <dbReference type="EMBL" id="QHN80105.1"/>
    </source>
</evidence>
<dbReference type="GO" id="GO:0042752">
    <property type="term" value="P:regulation of circadian rhythm"/>
    <property type="evidence" value="ECO:0007669"/>
    <property type="project" value="InterPro"/>
</dbReference>
<dbReference type="Gramene" id="arahy.Tifrunner.gnm2.ann2.Ah19g570700.1">
    <property type="protein sequence ID" value="arahy.Tifrunner.gnm2.ann2.Ah19g570700.1-CDS"/>
    <property type="gene ID" value="arahy.Tifrunner.gnm2.ann2.Ah19g570700"/>
</dbReference>
<name>A0A6B9VG08_ARAHY</name>
<evidence type="ECO:0000256" key="1">
    <source>
        <dbReference type="SAM" id="MobiDB-lite"/>
    </source>
</evidence>
<dbReference type="GO" id="GO:0009409">
    <property type="term" value="P:response to cold"/>
    <property type="evidence" value="ECO:0007669"/>
    <property type="project" value="InterPro"/>
</dbReference>
<accession>A0A6B9VG08</accession>
<gene>
    <name evidence="2" type="ORF">DS421_19g675530</name>
</gene>
<dbReference type="InterPro" id="IPR044678">
    <property type="entry name" value="COR27/28"/>
</dbReference>
<sequence>MESMVQVAKGETAPFWTEERHVHFLNTMEASFVRTMLHRNGGDYYSGRWQLLRLDRHLPDSSESTLDSEGSRNSKMKKKHEASSPSDSLLIGPRSRTEKRRSMRRRRRSSQLRISSMEEQVVPEIENGGAEDTAFVGEHHKH</sequence>
<dbReference type="PANTHER" id="PTHR33676">
    <property type="entry name" value="COLD REGULATED PROTEIN 27"/>
    <property type="match status" value="1"/>
</dbReference>
<dbReference type="PANTHER" id="PTHR33676:SF15">
    <property type="entry name" value="OS02G0674233 PROTEIN"/>
    <property type="match status" value="1"/>
</dbReference>
<feature type="compositionally biased region" description="Basic residues" evidence="1">
    <location>
        <begin position="97"/>
        <end position="110"/>
    </location>
</feature>
<protein>
    <submittedName>
        <fullName evidence="2">Uncharacterized protein</fullName>
    </submittedName>
</protein>
<dbReference type="OrthoDB" id="751338at2759"/>
<feature type="compositionally biased region" description="Polar residues" evidence="1">
    <location>
        <begin position="61"/>
        <end position="73"/>
    </location>
</feature>
<dbReference type="AlphaFoldDB" id="A0A6B9VG08"/>
<feature type="region of interest" description="Disordered" evidence="1">
    <location>
        <begin position="59"/>
        <end position="142"/>
    </location>
</feature>
<proteinExistence type="predicted"/>